<dbReference type="RefSeq" id="WP_120518616.1">
    <property type="nucleotide sequence ID" value="NZ_QXZY01000013.1"/>
</dbReference>
<comment type="caution">
    <text evidence="1">The sequence shown here is derived from an EMBL/GenBank/DDBJ whole genome shotgun (WGS) entry which is preliminary data.</text>
</comment>
<dbReference type="OrthoDB" id="661307at2"/>
<dbReference type="EMBL" id="RMBX01000013">
    <property type="protein sequence ID" value="RPD38834.1"/>
    <property type="molecule type" value="Genomic_DNA"/>
</dbReference>
<proteinExistence type="predicted"/>
<evidence type="ECO:0000313" key="1">
    <source>
        <dbReference type="EMBL" id="RPD38834.1"/>
    </source>
</evidence>
<protein>
    <submittedName>
        <fullName evidence="1">Uncharacterized protein</fullName>
    </submittedName>
</protein>
<name>A0A3N4M667_9BACT</name>
<keyword evidence="2" id="KW-1185">Reference proteome</keyword>
<organism evidence="1 2">
    <name type="scientific">Chitinophaga barathri</name>
    <dbReference type="NCBI Taxonomy" id="1647451"/>
    <lineage>
        <taxon>Bacteria</taxon>
        <taxon>Pseudomonadati</taxon>
        <taxon>Bacteroidota</taxon>
        <taxon>Chitinophagia</taxon>
        <taxon>Chitinophagales</taxon>
        <taxon>Chitinophagaceae</taxon>
        <taxon>Chitinophaga</taxon>
    </lineage>
</organism>
<sequence length="228" mass="26335">MYTSELDELILVLESEKANLEVLIQEALKESDYLFAATCKKGLCRVNKTLENLQYFKDPYMEEKRGLEKMIGWFEERGALRGYNNPNPDLSALKTRLEELLNKSTWITPNENELTEALYDLIEGKNAGFRLHLLKKQGFFIEFRLLAPGEIFISFPGKSAHPNQHNLPFDWKAMPRLGFQPNDDEGFERIYPYTGQGAVSGIKVLLAQLLYEHSNYIKYDSPSKIEFL</sequence>
<evidence type="ECO:0000313" key="2">
    <source>
        <dbReference type="Proteomes" id="UP000279089"/>
    </source>
</evidence>
<accession>A0A3N4M667</accession>
<dbReference type="AlphaFoldDB" id="A0A3N4M667"/>
<reference evidence="2" key="1">
    <citation type="submission" date="2018-11" db="EMBL/GenBank/DDBJ databases">
        <title>Chitinophaga lutea sp.nov., isolate from arsenic contaminated soil.</title>
        <authorList>
            <person name="Zong Y."/>
        </authorList>
    </citation>
    <scope>NUCLEOTIDE SEQUENCE [LARGE SCALE GENOMIC DNA]</scope>
    <source>
        <strain evidence="2">YLT18</strain>
    </source>
</reference>
<gene>
    <name evidence="1" type="ORF">EG028_22035</name>
</gene>
<dbReference type="Proteomes" id="UP000279089">
    <property type="component" value="Unassembled WGS sequence"/>
</dbReference>